<evidence type="ECO:0000256" key="1">
    <source>
        <dbReference type="ARBA" id="ARBA00004651"/>
    </source>
</evidence>
<dbReference type="PANTHER" id="PTHR23502">
    <property type="entry name" value="MAJOR FACILITATOR SUPERFAMILY"/>
    <property type="match status" value="1"/>
</dbReference>
<protein>
    <submittedName>
        <fullName evidence="10">Bcr/CflA family drug resistance efflux transporter</fullName>
    </submittedName>
</protein>
<keyword evidence="3" id="KW-0813">Transport</keyword>
<feature type="transmembrane region" description="Helical" evidence="8">
    <location>
        <begin position="373"/>
        <end position="392"/>
    </location>
</feature>
<dbReference type="Proteomes" id="UP000249248">
    <property type="component" value="Unassembled WGS sequence"/>
</dbReference>
<dbReference type="NCBIfam" id="TIGR00710">
    <property type="entry name" value="efflux_Bcr_CflA"/>
    <property type="match status" value="1"/>
</dbReference>
<gene>
    <name evidence="10" type="ORF">DNU06_05825</name>
</gene>
<feature type="transmembrane region" description="Helical" evidence="8">
    <location>
        <begin position="136"/>
        <end position="158"/>
    </location>
</feature>
<feature type="transmembrane region" description="Helical" evidence="8">
    <location>
        <begin position="164"/>
        <end position="184"/>
    </location>
</feature>
<keyword evidence="4" id="KW-1003">Cell membrane</keyword>
<keyword evidence="5 8" id="KW-0812">Transmembrane</keyword>
<reference evidence="10 11" key="1">
    <citation type="submission" date="2018-06" db="EMBL/GenBank/DDBJ databases">
        <title>The draft genome sequence of Crocinitomix sp. SM1701.</title>
        <authorList>
            <person name="Zhang X."/>
        </authorList>
    </citation>
    <scope>NUCLEOTIDE SEQUENCE [LARGE SCALE GENOMIC DNA]</scope>
    <source>
        <strain evidence="10 11">SM1701</strain>
    </source>
</reference>
<name>A0A2W1N2P7_9FLAO</name>
<evidence type="ECO:0000259" key="9">
    <source>
        <dbReference type="PROSITE" id="PS50850"/>
    </source>
</evidence>
<comment type="subcellular location">
    <subcellularLocation>
        <location evidence="1">Cell membrane</location>
        <topology evidence="1">Multi-pass membrane protein</topology>
    </subcellularLocation>
</comment>
<feature type="transmembrane region" description="Helical" evidence="8">
    <location>
        <begin position="48"/>
        <end position="66"/>
    </location>
</feature>
<evidence type="ECO:0000313" key="11">
    <source>
        <dbReference type="Proteomes" id="UP000249248"/>
    </source>
</evidence>
<sequence length="401" mass="43892">MGAKQKSELEFIALMAFLMANAALAIDAVLPGLNGIGASLNVTEPNDLQLIVTMILVGLGVGQLFFGTLSDSFGRKPMVYAGAFTFIIASLICVWADSLAVMLIGRVLQGMGLSAPRSISVSIIRDSYSGNNMARIMSFITGIFIIVPMLAPLIGQFILDYYTWEYIFGFQIVFILLVMLWFSLRQEETLKKEDKKRFSRSLFMQGARTFFGIKNTVIYTLISGLMGGAFFVYLSASKQIFQDQYGLTNGFGYVFGALAFSMGVASFLNSSLVLRFGMKKLATYFLVLFSLSSATYSLLFFNGINPNLWVIMVFFAIQFLALGFIFGNVRSLAMEPIGHIAGVGAAINGFMSTLMSVPIAIFIGSFITTSALPVFLGFLCCSLLSLMLMLSIHKRGVEIVK</sequence>
<dbReference type="AlphaFoldDB" id="A0A2W1N2P7"/>
<feature type="transmembrane region" description="Helical" evidence="8">
    <location>
        <begin position="12"/>
        <end position="36"/>
    </location>
</feature>
<evidence type="ECO:0000256" key="7">
    <source>
        <dbReference type="ARBA" id="ARBA00023136"/>
    </source>
</evidence>
<dbReference type="Gene3D" id="1.20.1720.10">
    <property type="entry name" value="Multidrug resistance protein D"/>
    <property type="match status" value="1"/>
</dbReference>
<feature type="transmembrane region" description="Helical" evidence="8">
    <location>
        <begin position="307"/>
        <end position="329"/>
    </location>
</feature>
<dbReference type="PANTHER" id="PTHR23502:SF132">
    <property type="entry name" value="POLYAMINE TRANSPORTER 2-RELATED"/>
    <property type="match status" value="1"/>
</dbReference>
<dbReference type="GO" id="GO:0005886">
    <property type="term" value="C:plasma membrane"/>
    <property type="evidence" value="ECO:0007669"/>
    <property type="project" value="UniProtKB-SubCell"/>
</dbReference>
<dbReference type="CDD" id="cd17320">
    <property type="entry name" value="MFS_MdfA_MDR_like"/>
    <property type="match status" value="1"/>
</dbReference>
<evidence type="ECO:0000256" key="8">
    <source>
        <dbReference type="SAM" id="Phobius"/>
    </source>
</evidence>
<dbReference type="InterPro" id="IPR020846">
    <property type="entry name" value="MFS_dom"/>
</dbReference>
<evidence type="ECO:0000313" key="10">
    <source>
        <dbReference type="EMBL" id="PZE18134.1"/>
    </source>
</evidence>
<dbReference type="InterPro" id="IPR036259">
    <property type="entry name" value="MFS_trans_sf"/>
</dbReference>
<feature type="transmembrane region" description="Helical" evidence="8">
    <location>
        <begin position="78"/>
        <end position="97"/>
    </location>
</feature>
<keyword evidence="6 8" id="KW-1133">Transmembrane helix</keyword>
<feature type="transmembrane region" description="Helical" evidence="8">
    <location>
        <begin position="341"/>
        <end position="367"/>
    </location>
</feature>
<feature type="transmembrane region" description="Helical" evidence="8">
    <location>
        <begin position="281"/>
        <end position="301"/>
    </location>
</feature>
<dbReference type="OrthoDB" id="9800416at2"/>
<comment type="caution">
    <text evidence="10">The sequence shown here is derived from an EMBL/GenBank/DDBJ whole genome shotgun (WGS) entry which is preliminary data.</text>
</comment>
<keyword evidence="7 8" id="KW-0472">Membrane</keyword>
<evidence type="ECO:0000256" key="6">
    <source>
        <dbReference type="ARBA" id="ARBA00022989"/>
    </source>
</evidence>
<evidence type="ECO:0000256" key="2">
    <source>
        <dbReference type="ARBA" id="ARBA00006236"/>
    </source>
</evidence>
<dbReference type="SUPFAM" id="SSF103473">
    <property type="entry name" value="MFS general substrate transporter"/>
    <property type="match status" value="1"/>
</dbReference>
<dbReference type="GO" id="GO:0042910">
    <property type="term" value="F:xenobiotic transmembrane transporter activity"/>
    <property type="evidence" value="ECO:0007669"/>
    <property type="project" value="InterPro"/>
</dbReference>
<dbReference type="PROSITE" id="PS50850">
    <property type="entry name" value="MFS"/>
    <property type="match status" value="1"/>
</dbReference>
<organism evidence="10 11">
    <name type="scientific">Putridiphycobacter roseus</name>
    <dbReference type="NCBI Taxonomy" id="2219161"/>
    <lineage>
        <taxon>Bacteria</taxon>
        <taxon>Pseudomonadati</taxon>
        <taxon>Bacteroidota</taxon>
        <taxon>Flavobacteriia</taxon>
        <taxon>Flavobacteriales</taxon>
        <taxon>Crocinitomicaceae</taxon>
        <taxon>Putridiphycobacter</taxon>
    </lineage>
</organism>
<dbReference type="InterPro" id="IPR004812">
    <property type="entry name" value="Efflux_drug-R_Bcr/CmlA"/>
</dbReference>
<feature type="transmembrane region" description="Helical" evidence="8">
    <location>
        <begin position="205"/>
        <end position="233"/>
    </location>
</feature>
<dbReference type="GO" id="GO:1990961">
    <property type="term" value="P:xenobiotic detoxification by transmembrane export across the plasma membrane"/>
    <property type="evidence" value="ECO:0007669"/>
    <property type="project" value="InterPro"/>
</dbReference>
<dbReference type="RefSeq" id="WP_111062287.1">
    <property type="nucleotide sequence ID" value="NZ_JBHUCU010000002.1"/>
</dbReference>
<dbReference type="InterPro" id="IPR011701">
    <property type="entry name" value="MFS"/>
</dbReference>
<feature type="transmembrane region" description="Helical" evidence="8">
    <location>
        <begin position="253"/>
        <end position="274"/>
    </location>
</feature>
<dbReference type="EMBL" id="QKSB01000002">
    <property type="protein sequence ID" value="PZE18134.1"/>
    <property type="molecule type" value="Genomic_DNA"/>
</dbReference>
<dbReference type="Pfam" id="PF07690">
    <property type="entry name" value="MFS_1"/>
    <property type="match status" value="1"/>
</dbReference>
<comment type="similarity">
    <text evidence="2">Belongs to the major facilitator superfamily. Bcr/CmlA family.</text>
</comment>
<proteinExistence type="inferred from homology"/>
<accession>A0A2W1N2P7</accession>
<keyword evidence="11" id="KW-1185">Reference proteome</keyword>
<feature type="domain" description="Major facilitator superfamily (MFS) profile" evidence="9">
    <location>
        <begin position="8"/>
        <end position="397"/>
    </location>
</feature>
<evidence type="ECO:0000256" key="3">
    <source>
        <dbReference type="ARBA" id="ARBA00022448"/>
    </source>
</evidence>
<evidence type="ECO:0000256" key="5">
    <source>
        <dbReference type="ARBA" id="ARBA00022692"/>
    </source>
</evidence>
<evidence type="ECO:0000256" key="4">
    <source>
        <dbReference type="ARBA" id="ARBA00022475"/>
    </source>
</evidence>